<dbReference type="AlphaFoldDB" id="A0A645JMN7"/>
<dbReference type="SUPFAM" id="SSF54909">
    <property type="entry name" value="Dimeric alpha+beta barrel"/>
    <property type="match status" value="1"/>
</dbReference>
<dbReference type="InterPro" id="IPR011008">
    <property type="entry name" value="Dimeric_a/b-barrel"/>
</dbReference>
<accession>A0A645JMN7</accession>
<dbReference type="Gene3D" id="3.30.70.100">
    <property type="match status" value="1"/>
</dbReference>
<gene>
    <name evidence="2" type="ORF">SDC9_209332</name>
</gene>
<reference evidence="2" key="1">
    <citation type="submission" date="2019-08" db="EMBL/GenBank/DDBJ databases">
        <authorList>
            <person name="Kucharzyk K."/>
            <person name="Murdoch R.W."/>
            <person name="Higgins S."/>
            <person name="Loffler F."/>
        </authorList>
    </citation>
    <scope>NUCLEOTIDE SEQUENCE</scope>
</reference>
<protein>
    <recommendedName>
        <fullName evidence="1">DUF1330 domain-containing protein</fullName>
    </recommendedName>
</protein>
<dbReference type="EMBL" id="VSSQ01138418">
    <property type="protein sequence ID" value="MPN61594.1"/>
    <property type="molecule type" value="Genomic_DNA"/>
</dbReference>
<proteinExistence type="predicted"/>
<dbReference type="PANTHER" id="PTHR41521">
    <property type="match status" value="1"/>
</dbReference>
<evidence type="ECO:0000313" key="2">
    <source>
        <dbReference type="EMBL" id="MPN61594.1"/>
    </source>
</evidence>
<dbReference type="Pfam" id="PF07045">
    <property type="entry name" value="DUF1330"/>
    <property type="match status" value="1"/>
</dbReference>
<sequence length="102" mass="11408">MSAKGYVVAEVKVHDADAITRYRQLSTAAVEQYGGRFLVRGGASEILEGKWSPPERMIVVEFESVAQAKRFYDSAEYQAARKVREHIAEMNMLVISGVDNQV</sequence>
<organism evidence="2">
    <name type="scientific">bioreactor metagenome</name>
    <dbReference type="NCBI Taxonomy" id="1076179"/>
    <lineage>
        <taxon>unclassified sequences</taxon>
        <taxon>metagenomes</taxon>
        <taxon>ecological metagenomes</taxon>
    </lineage>
</organism>
<name>A0A645JMN7_9ZZZZ</name>
<dbReference type="PANTHER" id="PTHR41521:SF4">
    <property type="entry name" value="BLR0684 PROTEIN"/>
    <property type="match status" value="1"/>
</dbReference>
<evidence type="ECO:0000259" key="1">
    <source>
        <dbReference type="Pfam" id="PF07045"/>
    </source>
</evidence>
<dbReference type="InterPro" id="IPR010753">
    <property type="entry name" value="DUF1330"/>
</dbReference>
<feature type="domain" description="DUF1330" evidence="1">
    <location>
        <begin position="4"/>
        <end position="98"/>
    </location>
</feature>
<comment type="caution">
    <text evidence="2">The sequence shown here is derived from an EMBL/GenBank/DDBJ whole genome shotgun (WGS) entry which is preliminary data.</text>
</comment>